<comment type="catalytic activity">
    <reaction evidence="1 7">
        <text>a uridine in RNA = a pseudouridine in RNA</text>
        <dbReference type="Rhea" id="RHEA:48348"/>
        <dbReference type="Rhea" id="RHEA-COMP:12068"/>
        <dbReference type="Rhea" id="RHEA-COMP:12069"/>
        <dbReference type="ChEBI" id="CHEBI:65314"/>
        <dbReference type="ChEBI" id="CHEBI:65315"/>
    </reaction>
</comment>
<dbReference type="SUPFAM" id="SSF55174">
    <property type="entry name" value="Alpha-L RNA-binding motif"/>
    <property type="match status" value="1"/>
</dbReference>
<dbReference type="PANTHER" id="PTHR21600">
    <property type="entry name" value="MITOCHONDRIAL RNA PSEUDOURIDINE SYNTHASE"/>
    <property type="match status" value="1"/>
</dbReference>
<dbReference type="GO" id="GO:0003723">
    <property type="term" value="F:RNA binding"/>
    <property type="evidence" value="ECO:0007669"/>
    <property type="project" value="UniProtKB-KW"/>
</dbReference>
<dbReference type="InterPro" id="IPR020103">
    <property type="entry name" value="PsdUridine_synth_cat_dom_sf"/>
</dbReference>
<dbReference type="InterPro" id="IPR006224">
    <property type="entry name" value="PsdUridine_synth_RluA-like_CS"/>
</dbReference>
<name>A0A212LRH4_9FIRM</name>
<evidence type="ECO:0000256" key="7">
    <source>
        <dbReference type="RuleBase" id="RU362028"/>
    </source>
</evidence>
<dbReference type="PANTHER" id="PTHR21600:SF44">
    <property type="entry name" value="RIBOSOMAL LARGE SUBUNIT PSEUDOURIDINE SYNTHASE D"/>
    <property type="match status" value="1"/>
</dbReference>
<proteinExistence type="inferred from homology"/>
<dbReference type="InterPro" id="IPR006225">
    <property type="entry name" value="PsdUridine_synth_RluC/D"/>
</dbReference>
<evidence type="ECO:0000256" key="4">
    <source>
        <dbReference type="ARBA" id="ARBA00023235"/>
    </source>
</evidence>
<dbReference type="SUPFAM" id="SSF55120">
    <property type="entry name" value="Pseudouridine synthase"/>
    <property type="match status" value="1"/>
</dbReference>
<evidence type="ECO:0000256" key="2">
    <source>
        <dbReference type="ARBA" id="ARBA00010876"/>
    </source>
</evidence>
<evidence type="ECO:0000256" key="1">
    <source>
        <dbReference type="ARBA" id="ARBA00000073"/>
    </source>
</evidence>
<dbReference type="SMART" id="SM00363">
    <property type="entry name" value="S4"/>
    <property type="match status" value="1"/>
</dbReference>
<dbReference type="Gene3D" id="3.30.2350.10">
    <property type="entry name" value="Pseudouridine synthase"/>
    <property type="match status" value="1"/>
</dbReference>
<dbReference type="FunFam" id="3.30.2350.10:FF:000006">
    <property type="entry name" value="Pseudouridine synthase"/>
    <property type="match status" value="1"/>
</dbReference>
<evidence type="ECO:0000313" key="9">
    <source>
        <dbReference type="EMBL" id="SCM80030.1"/>
    </source>
</evidence>
<dbReference type="InterPro" id="IPR036986">
    <property type="entry name" value="S4_RNA-bd_sf"/>
</dbReference>
<reference evidence="9" key="1">
    <citation type="submission" date="2016-08" db="EMBL/GenBank/DDBJ databases">
        <authorList>
            <person name="Seilhamer J.J."/>
        </authorList>
    </citation>
    <scope>NUCLEOTIDE SEQUENCE</scope>
    <source>
        <strain evidence="9">86</strain>
    </source>
</reference>
<protein>
    <recommendedName>
        <fullName evidence="7">Pseudouridine synthase</fullName>
        <ecNumber evidence="7">5.4.99.-</ecNumber>
    </recommendedName>
</protein>
<dbReference type="EC" id="5.4.99.-" evidence="7"/>
<dbReference type="AlphaFoldDB" id="A0A212LRH4"/>
<dbReference type="CDD" id="cd00165">
    <property type="entry name" value="S4"/>
    <property type="match status" value="1"/>
</dbReference>
<evidence type="ECO:0000259" key="8">
    <source>
        <dbReference type="SMART" id="SM00363"/>
    </source>
</evidence>
<evidence type="ECO:0000256" key="6">
    <source>
        <dbReference type="PROSITE-ProRule" id="PRU00182"/>
    </source>
</evidence>
<dbReference type="NCBIfam" id="TIGR00005">
    <property type="entry name" value="rluA_subfam"/>
    <property type="match status" value="1"/>
</dbReference>
<sequence>MEQIPTTGGAETRIETISDEQGLRIDVLLAKRFPELSRSHLQKLIADDLVTVNGKLIKANYKVQAEDSIRIVFPEAKPVEIAAEAIPLDILYEDADIIVINKSRGMVVHPAAGNYAGTLVNALLEHCQDLSGINGEIRPGIVHRLDKDTSGVMVAAKNDRAHIALAEQIKNRTASRKYVAIVHGTIAEEQGIINAPIGRHPSDRKKMAVTFSNSKEAITRFRVIERFINYTLVECKLQTGRTHQIRVHMQYIGHPVVGDPKYGPEKKRFAIFGQALHSAELSLKHPISGEELLFTAPVPPDMADILTKLKALKRETNY</sequence>
<accession>A0A212LRH4</accession>
<dbReference type="Pfam" id="PF00849">
    <property type="entry name" value="PseudoU_synth_2"/>
    <property type="match status" value="1"/>
</dbReference>
<dbReference type="RefSeq" id="WP_288183631.1">
    <property type="nucleotide sequence ID" value="NZ_LT608335.1"/>
</dbReference>
<dbReference type="EMBL" id="FMJE01000003">
    <property type="protein sequence ID" value="SCM80030.1"/>
    <property type="molecule type" value="Genomic_DNA"/>
</dbReference>
<dbReference type="PROSITE" id="PS50889">
    <property type="entry name" value="S4"/>
    <property type="match status" value="1"/>
</dbReference>
<keyword evidence="4 7" id="KW-0413">Isomerase</keyword>
<dbReference type="Gene3D" id="3.10.290.10">
    <property type="entry name" value="RNA-binding S4 domain"/>
    <property type="match status" value="1"/>
</dbReference>
<evidence type="ECO:0000256" key="3">
    <source>
        <dbReference type="ARBA" id="ARBA00022884"/>
    </source>
</evidence>
<keyword evidence="3 6" id="KW-0694">RNA-binding</keyword>
<dbReference type="GO" id="GO:0120159">
    <property type="term" value="F:rRNA pseudouridine synthase activity"/>
    <property type="evidence" value="ECO:0007669"/>
    <property type="project" value="UniProtKB-ARBA"/>
</dbReference>
<comment type="function">
    <text evidence="7">Responsible for synthesis of pseudouridine from uracil.</text>
</comment>
<feature type="active site" evidence="5">
    <location>
        <position position="146"/>
    </location>
</feature>
<comment type="similarity">
    <text evidence="2 7">Belongs to the pseudouridine synthase RluA family.</text>
</comment>
<gene>
    <name evidence="9" type="primary">ylyB</name>
    <name evidence="9" type="ORF">KL86SPO_30210</name>
</gene>
<dbReference type="InterPro" id="IPR002942">
    <property type="entry name" value="S4_RNA-bd"/>
</dbReference>
<dbReference type="GO" id="GO:0000455">
    <property type="term" value="P:enzyme-directed rRNA pseudouridine synthesis"/>
    <property type="evidence" value="ECO:0007669"/>
    <property type="project" value="TreeGrafter"/>
</dbReference>
<dbReference type="InterPro" id="IPR006145">
    <property type="entry name" value="PsdUridine_synth_RsuA/RluA"/>
</dbReference>
<dbReference type="PROSITE" id="PS01129">
    <property type="entry name" value="PSI_RLU"/>
    <property type="match status" value="1"/>
</dbReference>
<dbReference type="CDD" id="cd02869">
    <property type="entry name" value="PseudoU_synth_RluA_like"/>
    <property type="match status" value="1"/>
</dbReference>
<organism evidence="9">
    <name type="scientific">uncultured Sporomusa sp</name>
    <dbReference type="NCBI Taxonomy" id="307249"/>
    <lineage>
        <taxon>Bacteria</taxon>
        <taxon>Bacillati</taxon>
        <taxon>Bacillota</taxon>
        <taxon>Negativicutes</taxon>
        <taxon>Selenomonadales</taxon>
        <taxon>Sporomusaceae</taxon>
        <taxon>Sporomusa</taxon>
        <taxon>environmental samples</taxon>
    </lineage>
</organism>
<dbReference type="Pfam" id="PF01479">
    <property type="entry name" value="S4"/>
    <property type="match status" value="1"/>
</dbReference>
<feature type="domain" description="RNA-binding S4" evidence="8">
    <location>
        <begin position="23"/>
        <end position="87"/>
    </location>
</feature>
<dbReference type="InterPro" id="IPR050188">
    <property type="entry name" value="RluA_PseudoU_synthase"/>
</dbReference>
<evidence type="ECO:0000256" key="5">
    <source>
        <dbReference type="PIRSR" id="PIRSR606225-1"/>
    </source>
</evidence>